<feature type="signal peptide" evidence="2">
    <location>
        <begin position="1"/>
        <end position="32"/>
    </location>
</feature>
<feature type="chain" id="PRO_5025347147" evidence="2">
    <location>
        <begin position="33"/>
        <end position="107"/>
    </location>
</feature>
<sequence length="107" mass="11726">MTCPMWSQCRTQRLLPCLLRLWASSFSWCGNARSLPPVWMSTESPSNSLAMAEHSMCQPGRPGPHGDVHWGSPGLDPFQRAKSRGSRLTPGSTTGMDDLMPGVRNSP</sequence>
<dbReference type="AlphaFoldDB" id="A0A6B0UH46"/>
<organism evidence="3">
    <name type="scientific">Ixodes ricinus</name>
    <name type="common">Common tick</name>
    <name type="synonym">Acarus ricinus</name>
    <dbReference type="NCBI Taxonomy" id="34613"/>
    <lineage>
        <taxon>Eukaryota</taxon>
        <taxon>Metazoa</taxon>
        <taxon>Ecdysozoa</taxon>
        <taxon>Arthropoda</taxon>
        <taxon>Chelicerata</taxon>
        <taxon>Arachnida</taxon>
        <taxon>Acari</taxon>
        <taxon>Parasitiformes</taxon>
        <taxon>Ixodida</taxon>
        <taxon>Ixodoidea</taxon>
        <taxon>Ixodidae</taxon>
        <taxon>Ixodinae</taxon>
        <taxon>Ixodes</taxon>
    </lineage>
</organism>
<feature type="region of interest" description="Disordered" evidence="1">
    <location>
        <begin position="55"/>
        <end position="107"/>
    </location>
</feature>
<proteinExistence type="predicted"/>
<protein>
    <submittedName>
        <fullName evidence="3">Putative secreted protein</fullName>
    </submittedName>
</protein>
<name>A0A6B0UH46_IXORI</name>
<dbReference type="EMBL" id="GIFC01007257">
    <property type="protein sequence ID" value="MXU89340.1"/>
    <property type="molecule type" value="Transcribed_RNA"/>
</dbReference>
<accession>A0A6B0UH46</accession>
<keyword evidence="2" id="KW-0732">Signal</keyword>
<evidence type="ECO:0000256" key="2">
    <source>
        <dbReference type="SAM" id="SignalP"/>
    </source>
</evidence>
<evidence type="ECO:0000313" key="3">
    <source>
        <dbReference type="EMBL" id="MXU89340.1"/>
    </source>
</evidence>
<reference evidence="3" key="1">
    <citation type="submission" date="2019-12" db="EMBL/GenBank/DDBJ databases">
        <title>An insight into the sialome of adult female Ixodes ricinus ticks feeding for 6 days.</title>
        <authorList>
            <person name="Perner J."/>
            <person name="Ribeiro J.M.C."/>
        </authorList>
    </citation>
    <scope>NUCLEOTIDE SEQUENCE</scope>
    <source>
        <strain evidence="3">Semi-engorged</strain>
        <tissue evidence="3">Salivary glands</tissue>
    </source>
</reference>
<evidence type="ECO:0000256" key="1">
    <source>
        <dbReference type="SAM" id="MobiDB-lite"/>
    </source>
</evidence>